<dbReference type="GO" id="GO:0003921">
    <property type="term" value="F:GMP synthase activity"/>
    <property type="evidence" value="ECO:0007669"/>
    <property type="project" value="TreeGrafter"/>
</dbReference>
<dbReference type="Proteomes" id="UP000254920">
    <property type="component" value="Unassembled WGS sequence"/>
</dbReference>
<dbReference type="PROSITE" id="PS51273">
    <property type="entry name" value="GATASE_TYPE_1"/>
    <property type="match status" value="1"/>
</dbReference>
<dbReference type="EMBL" id="UFVD01000001">
    <property type="protein sequence ID" value="SUX10736.1"/>
    <property type="molecule type" value="Genomic_DNA"/>
</dbReference>
<dbReference type="RefSeq" id="WP_161492227.1">
    <property type="nucleotide sequence ID" value="NZ_CP043427.1"/>
</dbReference>
<evidence type="ECO:0000256" key="1">
    <source>
        <dbReference type="ARBA" id="ARBA00022598"/>
    </source>
</evidence>
<keyword evidence="4" id="KW-0658">Purine biosynthesis</keyword>
<evidence type="ECO:0000256" key="5">
    <source>
        <dbReference type="ARBA" id="ARBA00022840"/>
    </source>
</evidence>
<keyword evidence="5" id="KW-0067">ATP-binding</keyword>
<protein>
    <submittedName>
        <fullName evidence="6">Glutamine amidotransferase</fullName>
        <ecNumber evidence="6">2.4.2.-</ecNumber>
    </submittedName>
</protein>
<keyword evidence="1" id="KW-0436">Ligase</keyword>
<dbReference type="GeneID" id="93091367"/>
<evidence type="ECO:0000256" key="3">
    <source>
        <dbReference type="ARBA" id="ARBA00022749"/>
    </source>
</evidence>
<dbReference type="PANTHER" id="PTHR11922">
    <property type="entry name" value="GMP SYNTHASE-RELATED"/>
    <property type="match status" value="1"/>
</dbReference>
<reference evidence="6 7" key="1">
    <citation type="submission" date="2018-06" db="EMBL/GenBank/DDBJ databases">
        <authorList>
            <consortium name="Pathogen Informatics"/>
            <person name="Doyle S."/>
        </authorList>
    </citation>
    <scope>NUCLEOTIDE SEQUENCE [LARGE SCALE GENOMIC DNA]</scope>
    <source>
        <strain evidence="6 7">NCTC12475</strain>
    </source>
</reference>
<dbReference type="AlphaFoldDB" id="A0A381DJ91"/>
<dbReference type="InterPro" id="IPR011697">
    <property type="entry name" value="Peptidase_C26"/>
</dbReference>
<organism evidence="6 7">
    <name type="scientific">Campylobacter sputorum subsp. sputorum</name>
    <dbReference type="NCBI Taxonomy" id="32024"/>
    <lineage>
        <taxon>Bacteria</taxon>
        <taxon>Pseudomonadati</taxon>
        <taxon>Campylobacterota</taxon>
        <taxon>Epsilonproteobacteria</taxon>
        <taxon>Campylobacterales</taxon>
        <taxon>Campylobacteraceae</taxon>
        <taxon>Campylobacter</taxon>
    </lineage>
</organism>
<dbReference type="SUPFAM" id="SSF52317">
    <property type="entry name" value="Class I glutamine amidotransferase-like"/>
    <property type="match status" value="1"/>
</dbReference>
<dbReference type="Gene3D" id="3.40.50.880">
    <property type="match status" value="1"/>
</dbReference>
<keyword evidence="6" id="KW-0328">Glycosyltransferase</keyword>
<keyword evidence="7" id="KW-1185">Reference proteome</keyword>
<keyword evidence="6" id="KW-0808">Transferase</keyword>
<evidence type="ECO:0000313" key="6">
    <source>
        <dbReference type="EMBL" id="SUX10736.1"/>
    </source>
</evidence>
<dbReference type="STRING" id="32024.GCA_000788295_01809"/>
<dbReference type="GO" id="GO:0005829">
    <property type="term" value="C:cytosol"/>
    <property type="evidence" value="ECO:0007669"/>
    <property type="project" value="TreeGrafter"/>
</dbReference>
<dbReference type="InterPro" id="IPR029062">
    <property type="entry name" value="Class_I_gatase-like"/>
</dbReference>
<accession>A0A381DJ91</accession>
<evidence type="ECO:0000313" key="7">
    <source>
        <dbReference type="Proteomes" id="UP000254920"/>
    </source>
</evidence>
<keyword evidence="6" id="KW-0315">Glutamine amidotransferase</keyword>
<name>A0A381DJ91_9BACT</name>
<dbReference type="EC" id="2.4.2.-" evidence="6"/>
<sequence length="206" mass="24005">MKKIAITQRLYKNTNYYEIRECLDINWAVLFNEINCIPIVLMCEFDIEKIYESLQFQGVILSGGNDLFSQSGDELSKKRDDFEKKLIEFCIKREIPLLGVCRGMQVIAEFFGSTFKEISNQVNIRHKLEVSPNSKYFDELSKIESVNSYANFFIDTLSDELMLSAKSDNIIRAIEHKEHKILGIMWHSERENPPSKAQNLLIKSFF</sequence>
<dbReference type="GO" id="GO:0016757">
    <property type="term" value="F:glycosyltransferase activity"/>
    <property type="evidence" value="ECO:0007669"/>
    <property type="project" value="UniProtKB-KW"/>
</dbReference>
<dbReference type="PANTHER" id="PTHR11922:SF2">
    <property type="entry name" value="GMP SYNTHASE [GLUTAMINE-HYDROLYZING]"/>
    <property type="match status" value="1"/>
</dbReference>
<keyword evidence="2" id="KW-0547">Nucleotide-binding</keyword>
<proteinExistence type="predicted"/>
<evidence type="ECO:0000256" key="2">
    <source>
        <dbReference type="ARBA" id="ARBA00022741"/>
    </source>
</evidence>
<dbReference type="Pfam" id="PF07722">
    <property type="entry name" value="Peptidase_C26"/>
    <property type="match status" value="1"/>
</dbReference>
<keyword evidence="3" id="KW-0332">GMP biosynthesis</keyword>
<dbReference type="GO" id="GO:0005524">
    <property type="term" value="F:ATP binding"/>
    <property type="evidence" value="ECO:0007669"/>
    <property type="project" value="UniProtKB-KW"/>
</dbReference>
<evidence type="ECO:0000256" key="4">
    <source>
        <dbReference type="ARBA" id="ARBA00022755"/>
    </source>
</evidence>
<dbReference type="GO" id="GO:0016787">
    <property type="term" value="F:hydrolase activity"/>
    <property type="evidence" value="ECO:0007669"/>
    <property type="project" value="InterPro"/>
</dbReference>
<gene>
    <name evidence="6" type="ORF">NCTC12475_00943</name>
</gene>